<accession>A0A563DB71</accession>
<dbReference type="InterPro" id="IPR050925">
    <property type="entry name" value="Rhomboid_protease_S54"/>
</dbReference>
<sequence>MDIVSIGIIIMTILFSIKGFKDVNFFDRYKFNTAAILKGNQWDRMLASAFLHGDVIHLFFNMYSFFFFSTKLINDYGGIFFFVVYISSILAGNFLALFIHRNNSYYSAIGASGGVSGLIFAAVILDSTMSLQMMFIPIPIPGWIFGIIYLAYSIYGMKTQLGNIGHDAHLGGAFMGLLMGLIYVIMYKDSNYNINFELKYLLLMLVPLIYLVYLVIKEKK</sequence>
<dbReference type="Pfam" id="PF01694">
    <property type="entry name" value="Rhomboid"/>
    <property type="match status" value="1"/>
</dbReference>
<evidence type="ECO:0000256" key="4">
    <source>
        <dbReference type="ARBA" id="ARBA00022801"/>
    </source>
</evidence>
<feature type="transmembrane region" description="Helical" evidence="7">
    <location>
        <begin position="198"/>
        <end position="216"/>
    </location>
</feature>
<dbReference type="PANTHER" id="PTHR43731">
    <property type="entry name" value="RHOMBOID PROTEASE"/>
    <property type="match status" value="1"/>
</dbReference>
<comment type="similarity">
    <text evidence="2">Belongs to the peptidase S54 family.</text>
</comment>
<dbReference type="GO" id="GO:0004252">
    <property type="term" value="F:serine-type endopeptidase activity"/>
    <property type="evidence" value="ECO:0007669"/>
    <property type="project" value="InterPro"/>
</dbReference>
<evidence type="ECO:0000256" key="1">
    <source>
        <dbReference type="ARBA" id="ARBA00004141"/>
    </source>
</evidence>
<feature type="transmembrane region" description="Helical" evidence="7">
    <location>
        <begin position="105"/>
        <end position="125"/>
    </location>
</feature>
<dbReference type="OrthoDB" id="9813074at2"/>
<dbReference type="AlphaFoldDB" id="A0A563DB71"/>
<proteinExistence type="inferred from homology"/>
<keyword evidence="3 7" id="KW-0812">Transmembrane</keyword>
<feature type="transmembrane region" description="Helical" evidence="7">
    <location>
        <begin position="45"/>
        <end position="66"/>
    </location>
</feature>
<evidence type="ECO:0000256" key="3">
    <source>
        <dbReference type="ARBA" id="ARBA00022692"/>
    </source>
</evidence>
<evidence type="ECO:0000259" key="8">
    <source>
        <dbReference type="Pfam" id="PF01694"/>
    </source>
</evidence>
<evidence type="ECO:0000256" key="2">
    <source>
        <dbReference type="ARBA" id="ARBA00009045"/>
    </source>
</evidence>
<comment type="caution">
    <text evidence="9">The sequence shown here is derived from an EMBL/GenBank/DDBJ whole genome shotgun (WGS) entry which is preliminary data.</text>
</comment>
<keyword evidence="10" id="KW-1185">Reference proteome</keyword>
<keyword evidence="4" id="KW-0378">Hydrolase</keyword>
<dbReference type="PANTHER" id="PTHR43731:SF14">
    <property type="entry name" value="PRESENILIN-ASSOCIATED RHOMBOID-LIKE PROTEIN, MITOCHONDRIAL"/>
    <property type="match status" value="1"/>
</dbReference>
<feature type="transmembrane region" description="Helical" evidence="7">
    <location>
        <begin position="78"/>
        <end position="98"/>
    </location>
</feature>
<dbReference type="GO" id="GO:0016020">
    <property type="term" value="C:membrane"/>
    <property type="evidence" value="ECO:0007669"/>
    <property type="project" value="UniProtKB-SubCell"/>
</dbReference>
<evidence type="ECO:0000256" key="7">
    <source>
        <dbReference type="SAM" id="Phobius"/>
    </source>
</evidence>
<evidence type="ECO:0000313" key="9">
    <source>
        <dbReference type="EMBL" id="TWP27460.1"/>
    </source>
</evidence>
<dbReference type="GO" id="GO:0006508">
    <property type="term" value="P:proteolysis"/>
    <property type="evidence" value="ECO:0007669"/>
    <property type="project" value="UniProtKB-KW"/>
</dbReference>
<dbReference type="InterPro" id="IPR022764">
    <property type="entry name" value="Peptidase_S54_rhomboid_dom"/>
</dbReference>
<feature type="domain" description="Peptidase S54 rhomboid" evidence="8">
    <location>
        <begin position="40"/>
        <end position="183"/>
    </location>
</feature>
<dbReference type="RefSeq" id="WP_146292857.1">
    <property type="nucleotide sequence ID" value="NZ_SELH01000022.1"/>
</dbReference>
<feature type="transmembrane region" description="Helical" evidence="7">
    <location>
        <begin position="131"/>
        <end position="155"/>
    </location>
</feature>
<keyword evidence="5 7" id="KW-1133">Transmembrane helix</keyword>
<name>A0A563DB71_9FLAO</name>
<feature type="transmembrane region" description="Helical" evidence="7">
    <location>
        <begin position="167"/>
        <end position="186"/>
    </location>
</feature>
<evidence type="ECO:0000313" key="10">
    <source>
        <dbReference type="Proteomes" id="UP000319499"/>
    </source>
</evidence>
<evidence type="ECO:0000256" key="6">
    <source>
        <dbReference type="ARBA" id="ARBA00023136"/>
    </source>
</evidence>
<dbReference type="Proteomes" id="UP000319499">
    <property type="component" value="Unassembled WGS sequence"/>
</dbReference>
<gene>
    <name evidence="9" type="ORF">ETU09_07355</name>
</gene>
<organism evidence="9 10">
    <name type="scientific">Apibacter muscae</name>
    <dbReference type="NCBI Taxonomy" id="2509004"/>
    <lineage>
        <taxon>Bacteria</taxon>
        <taxon>Pseudomonadati</taxon>
        <taxon>Bacteroidota</taxon>
        <taxon>Flavobacteriia</taxon>
        <taxon>Flavobacteriales</taxon>
        <taxon>Weeksellaceae</taxon>
        <taxon>Apibacter</taxon>
    </lineage>
</organism>
<dbReference type="InterPro" id="IPR035952">
    <property type="entry name" value="Rhomboid-like_sf"/>
</dbReference>
<dbReference type="EMBL" id="SELH01000022">
    <property type="protein sequence ID" value="TWP27460.1"/>
    <property type="molecule type" value="Genomic_DNA"/>
</dbReference>
<keyword evidence="9" id="KW-0645">Protease</keyword>
<comment type="subcellular location">
    <subcellularLocation>
        <location evidence="1">Membrane</location>
        <topology evidence="1">Multi-pass membrane protein</topology>
    </subcellularLocation>
</comment>
<feature type="transmembrane region" description="Helical" evidence="7">
    <location>
        <begin position="6"/>
        <end position="24"/>
    </location>
</feature>
<dbReference type="SUPFAM" id="SSF144091">
    <property type="entry name" value="Rhomboid-like"/>
    <property type="match status" value="1"/>
</dbReference>
<reference evidence="9 10" key="1">
    <citation type="submission" date="2019-02" db="EMBL/GenBank/DDBJ databases">
        <title>Apibacter muscae sp. nov.: a novel member of the house fly microbiota.</title>
        <authorList>
            <person name="Park R."/>
        </authorList>
    </citation>
    <scope>NUCLEOTIDE SEQUENCE [LARGE SCALE GENOMIC DNA]</scope>
    <source>
        <strain evidence="9 10">AL1</strain>
    </source>
</reference>
<evidence type="ECO:0000256" key="5">
    <source>
        <dbReference type="ARBA" id="ARBA00022989"/>
    </source>
</evidence>
<protein>
    <submittedName>
        <fullName evidence="9">Rhomboid family intramembrane serine protease</fullName>
    </submittedName>
</protein>
<keyword evidence="6 7" id="KW-0472">Membrane</keyword>
<dbReference type="Gene3D" id="1.20.1540.10">
    <property type="entry name" value="Rhomboid-like"/>
    <property type="match status" value="1"/>
</dbReference>